<evidence type="ECO:0000256" key="1">
    <source>
        <dbReference type="SAM" id="MobiDB-lite"/>
    </source>
</evidence>
<accession>A0A7C8K810</accession>
<name>A0A7C8K810_ORBOL</name>
<gene>
    <name evidence="3" type="ORF">EYR41_001429</name>
</gene>
<sequence>MILWSNYKQRMTQNGSVRSLSKQQSEFPLPDDYDGPEKAYRPGLNQKQPLPLSPLSCLCIVYVLLTPIGLAIPHNKSVPALCHWKRKTITLPETVKTPPKEKKRKEKKVETSPHRQS</sequence>
<feature type="transmembrane region" description="Helical" evidence="2">
    <location>
        <begin position="50"/>
        <end position="72"/>
    </location>
</feature>
<organism evidence="3 4">
    <name type="scientific">Orbilia oligospora</name>
    <name type="common">Nematode-trapping fungus</name>
    <name type="synonym">Arthrobotrys oligospora</name>
    <dbReference type="NCBI Taxonomy" id="2813651"/>
    <lineage>
        <taxon>Eukaryota</taxon>
        <taxon>Fungi</taxon>
        <taxon>Dikarya</taxon>
        <taxon>Ascomycota</taxon>
        <taxon>Pezizomycotina</taxon>
        <taxon>Orbiliomycetes</taxon>
        <taxon>Orbiliales</taxon>
        <taxon>Orbiliaceae</taxon>
        <taxon>Orbilia</taxon>
    </lineage>
</organism>
<proteinExistence type="predicted"/>
<dbReference type="AlphaFoldDB" id="A0A7C8K810"/>
<dbReference type="Proteomes" id="UP000297595">
    <property type="component" value="Unassembled WGS sequence"/>
</dbReference>
<feature type="region of interest" description="Disordered" evidence="1">
    <location>
        <begin position="11"/>
        <end position="46"/>
    </location>
</feature>
<feature type="region of interest" description="Disordered" evidence="1">
    <location>
        <begin position="92"/>
        <end position="117"/>
    </location>
</feature>
<protein>
    <submittedName>
        <fullName evidence="3">Uncharacterized protein</fullName>
    </submittedName>
</protein>
<dbReference type="EMBL" id="SOZJ01000001">
    <property type="protein sequence ID" value="TGJ74422.1"/>
    <property type="molecule type" value="Genomic_DNA"/>
</dbReference>
<evidence type="ECO:0000313" key="4">
    <source>
        <dbReference type="Proteomes" id="UP000297595"/>
    </source>
</evidence>
<evidence type="ECO:0000256" key="2">
    <source>
        <dbReference type="SAM" id="Phobius"/>
    </source>
</evidence>
<reference evidence="3 4" key="1">
    <citation type="submission" date="2019-03" db="EMBL/GenBank/DDBJ databases">
        <title>Nematode-trapping fungi genome.</title>
        <authorList>
            <person name="Vidal-Diez De Ulzurrun G."/>
        </authorList>
    </citation>
    <scope>NUCLEOTIDE SEQUENCE [LARGE SCALE GENOMIC DNA]</scope>
    <source>
        <strain evidence="3 4">TWF154</strain>
    </source>
</reference>
<evidence type="ECO:0000313" key="3">
    <source>
        <dbReference type="EMBL" id="TGJ74422.1"/>
    </source>
</evidence>
<keyword evidence="2" id="KW-0472">Membrane</keyword>
<comment type="caution">
    <text evidence="3">The sequence shown here is derived from an EMBL/GenBank/DDBJ whole genome shotgun (WGS) entry which is preliminary data.</text>
</comment>
<feature type="compositionally biased region" description="Basic and acidic residues" evidence="1">
    <location>
        <begin position="107"/>
        <end position="117"/>
    </location>
</feature>
<keyword evidence="2" id="KW-1133">Transmembrane helix</keyword>
<keyword evidence="2" id="KW-0812">Transmembrane</keyword>
<feature type="compositionally biased region" description="Polar residues" evidence="1">
    <location>
        <begin position="11"/>
        <end position="26"/>
    </location>
</feature>